<dbReference type="AlphaFoldDB" id="X1LP47"/>
<dbReference type="CDD" id="cd00093">
    <property type="entry name" value="HTH_XRE"/>
    <property type="match status" value="1"/>
</dbReference>
<dbReference type="InterPro" id="IPR010982">
    <property type="entry name" value="Lambda_DNA-bd_dom_sf"/>
</dbReference>
<organism evidence="2">
    <name type="scientific">marine sediment metagenome</name>
    <dbReference type="NCBI Taxonomy" id="412755"/>
    <lineage>
        <taxon>unclassified sequences</taxon>
        <taxon>metagenomes</taxon>
        <taxon>ecological metagenomes</taxon>
    </lineage>
</organism>
<protein>
    <recommendedName>
        <fullName evidence="1">HTH cro/C1-type domain-containing protein</fullName>
    </recommendedName>
</protein>
<reference evidence="2" key="1">
    <citation type="journal article" date="2014" name="Front. Microbiol.">
        <title>High frequency of phylogenetically diverse reductive dehalogenase-homologous genes in deep subseafloor sedimentary metagenomes.</title>
        <authorList>
            <person name="Kawai M."/>
            <person name="Futagami T."/>
            <person name="Toyoda A."/>
            <person name="Takaki Y."/>
            <person name="Nishi S."/>
            <person name="Hori S."/>
            <person name="Arai W."/>
            <person name="Tsubouchi T."/>
            <person name="Morono Y."/>
            <person name="Uchiyama I."/>
            <person name="Ito T."/>
            <person name="Fujiyama A."/>
            <person name="Inagaki F."/>
            <person name="Takami H."/>
        </authorList>
    </citation>
    <scope>NUCLEOTIDE SEQUENCE</scope>
    <source>
        <strain evidence="2">Expedition CK06-06</strain>
    </source>
</reference>
<accession>X1LP47</accession>
<gene>
    <name evidence="2" type="ORF">S06H3_06964</name>
</gene>
<evidence type="ECO:0000259" key="1">
    <source>
        <dbReference type="PROSITE" id="PS50943"/>
    </source>
</evidence>
<dbReference type="InterPro" id="IPR001387">
    <property type="entry name" value="Cro/C1-type_HTH"/>
</dbReference>
<dbReference type="PROSITE" id="PS50943">
    <property type="entry name" value="HTH_CROC1"/>
    <property type="match status" value="1"/>
</dbReference>
<comment type="caution">
    <text evidence="2">The sequence shown here is derived from an EMBL/GenBank/DDBJ whole genome shotgun (WGS) entry which is preliminary data.</text>
</comment>
<name>X1LP47_9ZZZZ</name>
<proteinExistence type="predicted"/>
<dbReference type="Gene3D" id="1.10.260.40">
    <property type="entry name" value="lambda repressor-like DNA-binding domains"/>
    <property type="match status" value="1"/>
</dbReference>
<dbReference type="GO" id="GO:0003677">
    <property type="term" value="F:DNA binding"/>
    <property type="evidence" value="ECO:0007669"/>
    <property type="project" value="InterPro"/>
</dbReference>
<dbReference type="EMBL" id="BARV01002768">
    <property type="protein sequence ID" value="GAH95913.1"/>
    <property type="molecule type" value="Genomic_DNA"/>
</dbReference>
<feature type="domain" description="HTH cro/C1-type" evidence="1">
    <location>
        <begin position="1"/>
        <end position="45"/>
    </location>
</feature>
<evidence type="ECO:0000313" key="2">
    <source>
        <dbReference type="EMBL" id="GAH95913.1"/>
    </source>
</evidence>
<feature type="non-terminal residue" evidence="2">
    <location>
        <position position="1"/>
    </location>
</feature>
<sequence length="122" mass="13681">SLRSLSINCGLSPGTVHNIIKRKYQPSLLSLNQLADYLGVKREYLWQLAGLLQDMDYDAETTFGDPRLRFQFARVDKLPEAARNLIISIVEVVLTFLKSMAKGSDCDIGLAEYVRTKYPGAV</sequence>
<dbReference type="SUPFAM" id="SSF47413">
    <property type="entry name" value="lambda repressor-like DNA-binding domains"/>
    <property type="match status" value="1"/>
</dbReference>